<dbReference type="Gene3D" id="2.60.40.10">
    <property type="entry name" value="Immunoglobulins"/>
    <property type="match status" value="1"/>
</dbReference>
<dbReference type="PROSITE" id="PS50853">
    <property type="entry name" value="FN3"/>
    <property type="match status" value="1"/>
</dbReference>
<dbReference type="SUPFAM" id="SSF49265">
    <property type="entry name" value="Fibronectin type III"/>
    <property type="match status" value="1"/>
</dbReference>
<evidence type="ECO:0000256" key="4">
    <source>
        <dbReference type="ARBA" id="ARBA00022801"/>
    </source>
</evidence>
<dbReference type="SMART" id="SM00060">
    <property type="entry name" value="FN3"/>
    <property type="match status" value="1"/>
</dbReference>
<feature type="signal peptide" evidence="5">
    <location>
        <begin position="1"/>
        <end position="18"/>
    </location>
</feature>
<evidence type="ECO:0000313" key="8">
    <source>
        <dbReference type="EMBL" id="GFZ77515.1"/>
    </source>
</evidence>
<dbReference type="InterPro" id="IPR001322">
    <property type="entry name" value="Lamin_tail_dom"/>
</dbReference>
<dbReference type="RefSeq" id="WP_188604615.1">
    <property type="nucleotide sequence ID" value="NZ_BMIC01000001.1"/>
</dbReference>
<protein>
    <recommendedName>
        <fullName evidence="10">Por secretion system C-terminal sorting domain-containing protein</fullName>
    </recommendedName>
</protein>
<keyword evidence="4" id="KW-0378">Hydrolase</keyword>
<evidence type="ECO:0000256" key="5">
    <source>
        <dbReference type="SAM" id="SignalP"/>
    </source>
</evidence>
<dbReference type="Pfam" id="PF04231">
    <property type="entry name" value="Endonuclease_1"/>
    <property type="match status" value="1"/>
</dbReference>
<dbReference type="PANTHER" id="PTHR33607:SF2">
    <property type="entry name" value="ENDONUCLEASE-1"/>
    <property type="match status" value="1"/>
</dbReference>
<dbReference type="SUPFAM" id="SSF54060">
    <property type="entry name" value="His-Me finger endonucleases"/>
    <property type="match status" value="1"/>
</dbReference>
<dbReference type="NCBIfam" id="TIGR04183">
    <property type="entry name" value="Por_Secre_tail"/>
    <property type="match status" value="1"/>
</dbReference>
<evidence type="ECO:0000313" key="9">
    <source>
        <dbReference type="Proteomes" id="UP000598120"/>
    </source>
</evidence>
<keyword evidence="9" id="KW-1185">Reference proteome</keyword>
<proteinExistence type="inferred from homology"/>
<dbReference type="Pfam" id="PF18962">
    <property type="entry name" value="Por_Secre_tail"/>
    <property type="match status" value="1"/>
</dbReference>
<sequence>MKNIYILFILLFSINATAQIPANYYDYATGTGYALKTQLNKIINNVDDPEISNTIEQLHIDRGYNALDGFNATYERDFYYDAGQSNKILDIYSENPTGPDPYTFTPITNECGNYSGEGDCYNKEHIIPQSVFGSQTPMYSDAHHLLPTDGRVNGFRSNYPFGKVNDAQLVSQNGITNPTLNGSKLGNNLDSGYSAGYTGIVFEPIDEFKGDVARIYFYFATRYENQISAWSAYAMFDGSSDKVFDNTFLSILLTWHQNDPVSQKEIDRNNNIYYNLDQRNRNPFVDHPEYVAMIWNITPDTTPPSNPTNLVASNPTDTTINLNWTASTDNIGVTSYDVYMDATYLANSATNSFTVTGLLPDTLYCFDVKAKDAAGNESGFSNQACETTTNNGSAGNSTELFFSEYMEGGSNNKALEIANFTGASVNLSIYTIKASFNGSGTWGSPYSFPGGASISSSDVYVVANSSLAVCTGVVDNSTSNSVLTFNGNDAIGLFKNDVLIDMIGVLGSSSNFAQNVTLVRKPEITTPVITYNANEWNSFAQDTCSDLGSHNQTLSIDNFNSDNFKIYPNPVKSSLYINLKTPNVTSIEIYNILGKKVLVKVINDSSEINTEQLSSGVYIMKITQNNTTISKKLIKN</sequence>
<feature type="domain" description="Fibronectin type-III" evidence="6">
    <location>
        <begin position="303"/>
        <end position="392"/>
    </location>
</feature>
<dbReference type="Proteomes" id="UP000598120">
    <property type="component" value="Unassembled WGS sequence"/>
</dbReference>
<name>A0A8J2XID9_9FLAO</name>
<evidence type="ECO:0000259" key="7">
    <source>
        <dbReference type="PROSITE" id="PS51841"/>
    </source>
</evidence>
<dbReference type="InterPro" id="IPR003961">
    <property type="entry name" value="FN3_dom"/>
</dbReference>
<gene>
    <name evidence="8" type="ORF">GCM10011531_03470</name>
</gene>
<organism evidence="8 9">
    <name type="scientific">Aquaticitalea lipolytica</name>
    <dbReference type="NCBI Taxonomy" id="1247562"/>
    <lineage>
        <taxon>Bacteria</taxon>
        <taxon>Pseudomonadati</taxon>
        <taxon>Bacteroidota</taxon>
        <taxon>Flavobacteriia</taxon>
        <taxon>Flavobacteriales</taxon>
        <taxon>Flavobacteriaceae</taxon>
        <taxon>Aquaticitalea</taxon>
    </lineage>
</organism>
<dbReference type="PANTHER" id="PTHR33607">
    <property type="entry name" value="ENDONUCLEASE-1"/>
    <property type="match status" value="1"/>
</dbReference>
<dbReference type="EMBL" id="BMIC01000001">
    <property type="protein sequence ID" value="GFZ77515.1"/>
    <property type="molecule type" value="Genomic_DNA"/>
</dbReference>
<dbReference type="AlphaFoldDB" id="A0A8J2XID9"/>
<keyword evidence="2" id="KW-0540">Nuclease</keyword>
<dbReference type="InterPro" id="IPR026444">
    <property type="entry name" value="Secre_tail"/>
</dbReference>
<dbReference type="InterPro" id="IPR044925">
    <property type="entry name" value="His-Me_finger_sf"/>
</dbReference>
<evidence type="ECO:0000256" key="3">
    <source>
        <dbReference type="ARBA" id="ARBA00022729"/>
    </source>
</evidence>
<dbReference type="Pfam" id="PF00932">
    <property type="entry name" value="LTD"/>
    <property type="match status" value="1"/>
</dbReference>
<reference evidence="8 9" key="1">
    <citation type="journal article" date="2014" name="Int. J. Syst. Evol. Microbiol.">
        <title>Complete genome sequence of Corynebacterium casei LMG S-19264T (=DSM 44701T), isolated from a smear-ripened cheese.</title>
        <authorList>
            <consortium name="US DOE Joint Genome Institute (JGI-PGF)"/>
            <person name="Walter F."/>
            <person name="Albersmeier A."/>
            <person name="Kalinowski J."/>
            <person name="Ruckert C."/>
        </authorList>
    </citation>
    <scope>NUCLEOTIDE SEQUENCE [LARGE SCALE GENOMIC DNA]</scope>
    <source>
        <strain evidence="8 9">CGMCC 1.15295</strain>
    </source>
</reference>
<dbReference type="InterPro" id="IPR013783">
    <property type="entry name" value="Ig-like_fold"/>
</dbReference>
<evidence type="ECO:0000256" key="1">
    <source>
        <dbReference type="ARBA" id="ARBA00006429"/>
    </source>
</evidence>
<dbReference type="PROSITE" id="PS51841">
    <property type="entry name" value="LTD"/>
    <property type="match status" value="1"/>
</dbReference>
<accession>A0A8J2XID9</accession>
<dbReference type="InterPro" id="IPR036116">
    <property type="entry name" value="FN3_sf"/>
</dbReference>
<feature type="domain" description="LTD" evidence="7">
    <location>
        <begin position="386"/>
        <end position="533"/>
    </location>
</feature>
<dbReference type="Pfam" id="PF00041">
    <property type="entry name" value="fn3"/>
    <property type="match status" value="1"/>
</dbReference>
<dbReference type="GO" id="GO:0004518">
    <property type="term" value="F:nuclease activity"/>
    <property type="evidence" value="ECO:0007669"/>
    <property type="project" value="UniProtKB-KW"/>
</dbReference>
<evidence type="ECO:0000259" key="6">
    <source>
        <dbReference type="PROSITE" id="PS50853"/>
    </source>
</evidence>
<dbReference type="GO" id="GO:0016787">
    <property type="term" value="F:hydrolase activity"/>
    <property type="evidence" value="ECO:0007669"/>
    <property type="project" value="UniProtKB-KW"/>
</dbReference>
<keyword evidence="3 5" id="KW-0732">Signal</keyword>
<comment type="caution">
    <text evidence="8">The sequence shown here is derived from an EMBL/GenBank/DDBJ whole genome shotgun (WGS) entry which is preliminary data.</text>
</comment>
<evidence type="ECO:0008006" key="10">
    <source>
        <dbReference type="Google" id="ProtNLM"/>
    </source>
</evidence>
<dbReference type="CDD" id="cd00063">
    <property type="entry name" value="FN3"/>
    <property type="match status" value="1"/>
</dbReference>
<feature type="chain" id="PRO_5035292683" description="Por secretion system C-terminal sorting domain-containing protein" evidence="5">
    <location>
        <begin position="19"/>
        <end position="636"/>
    </location>
</feature>
<evidence type="ECO:0000256" key="2">
    <source>
        <dbReference type="ARBA" id="ARBA00022722"/>
    </source>
</evidence>
<comment type="similarity">
    <text evidence="1">Belongs to the EndA/NucM nuclease family.</text>
</comment>
<dbReference type="InterPro" id="IPR007346">
    <property type="entry name" value="Endonuclease-I"/>
</dbReference>